<evidence type="ECO:0000259" key="5">
    <source>
        <dbReference type="SMART" id="SM00903"/>
    </source>
</evidence>
<dbReference type="OrthoDB" id="5293996at2"/>
<gene>
    <name evidence="6" type="ORF">D0T11_01505</name>
</gene>
<evidence type="ECO:0000256" key="1">
    <source>
        <dbReference type="ARBA" id="ARBA00001917"/>
    </source>
</evidence>
<dbReference type="PANTHER" id="PTHR33798">
    <property type="entry name" value="FLAVOPROTEIN OXYGENASE"/>
    <property type="match status" value="1"/>
</dbReference>
<name>A0A418R8H3_9BACT</name>
<dbReference type="Proteomes" id="UP000284250">
    <property type="component" value="Unassembled WGS sequence"/>
</dbReference>
<dbReference type="GO" id="GO:0016646">
    <property type="term" value="F:oxidoreductase activity, acting on the CH-NH group of donors, NAD or NADP as acceptor"/>
    <property type="evidence" value="ECO:0007669"/>
    <property type="project" value="UniProtKB-ARBA"/>
</dbReference>
<reference evidence="6 7" key="1">
    <citation type="submission" date="2019-01" db="EMBL/GenBank/DDBJ databases">
        <title>Hymenobacter humicola sp. nov., isolated from soils in Antarctica.</title>
        <authorList>
            <person name="Sedlacek I."/>
            <person name="Holochova P."/>
            <person name="Kralova S."/>
            <person name="Pantucek R."/>
            <person name="Stankova E."/>
            <person name="Vrbovska V."/>
            <person name="Kristofova L."/>
            <person name="Svec P."/>
            <person name="Busse H.-J."/>
        </authorList>
    </citation>
    <scope>NUCLEOTIDE SEQUENCE [LARGE SCALE GENOMIC DNA]</scope>
    <source>
        <strain evidence="6 7">CCM 8852</strain>
    </source>
</reference>
<keyword evidence="7" id="KW-1185">Reference proteome</keyword>
<keyword evidence="2" id="KW-0285">Flavoprotein</keyword>
<evidence type="ECO:0000313" key="6">
    <source>
        <dbReference type="EMBL" id="RIY13783.1"/>
    </source>
</evidence>
<dbReference type="PANTHER" id="PTHR33798:SF5">
    <property type="entry name" value="FLAVIN REDUCTASE LIKE DOMAIN-CONTAINING PROTEIN"/>
    <property type="match status" value="1"/>
</dbReference>
<dbReference type="SMART" id="SM00903">
    <property type="entry name" value="Flavin_Reduct"/>
    <property type="match status" value="1"/>
</dbReference>
<dbReference type="RefSeq" id="WP_119654014.1">
    <property type="nucleotide sequence ID" value="NZ_JBHUOI010000070.1"/>
</dbReference>
<comment type="similarity">
    <text evidence="4">Belongs to the flavoredoxin family.</text>
</comment>
<evidence type="ECO:0000256" key="2">
    <source>
        <dbReference type="ARBA" id="ARBA00022630"/>
    </source>
</evidence>
<sequence>MPHFTADDIRQFGKVYRLNLINAITGFKPVNLLGTVGAAGQSNLAVISSVVHLGSNPPLLGLVMRPPSVERHSYDNIRAGGTYTLNHVHAGIARAAHLTSANFPREVSEFAATGLTEQYLDDFPAPYVRESRLKIGLQLVQQVPIEANGTVLLIGQVAHLYLPDASGVLRTDGSLDLTAAGTVALSGLDTYYEARPVARYGYARPHQPLPELPLSE</sequence>
<evidence type="ECO:0000256" key="3">
    <source>
        <dbReference type="ARBA" id="ARBA00022643"/>
    </source>
</evidence>
<dbReference type="GO" id="GO:0010181">
    <property type="term" value="F:FMN binding"/>
    <property type="evidence" value="ECO:0007669"/>
    <property type="project" value="InterPro"/>
</dbReference>
<feature type="domain" description="Flavin reductase like" evidence="5">
    <location>
        <begin position="23"/>
        <end position="177"/>
    </location>
</feature>
<comment type="caution">
    <text evidence="6">The sequence shown here is derived from an EMBL/GenBank/DDBJ whole genome shotgun (WGS) entry which is preliminary data.</text>
</comment>
<comment type="cofactor">
    <cofactor evidence="1">
        <name>FMN</name>
        <dbReference type="ChEBI" id="CHEBI:58210"/>
    </cofactor>
</comment>
<dbReference type="EMBL" id="QYCN01000002">
    <property type="protein sequence ID" value="RIY13783.1"/>
    <property type="molecule type" value="Genomic_DNA"/>
</dbReference>
<dbReference type="Gene3D" id="2.30.110.10">
    <property type="entry name" value="Electron Transport, Fmn-binding Protein, Chain A"/>
    <property type="match status" value="1"/>
</dbReference>
<accession>A0A418R8H3</accession>
<dbReference type="InterPro" id="IPR002563">
    <property type="entry name" value="Flavin_Rdtase-like_dom"/>
</dbReference>
<organism evidence="6 7">
    <name type="scientific">Hymenobacter rubripertinctus</name>
    <dbReference type="NCBI Taxonomy" id="2029981"/>
    <lineage>
        <taxon>Bacteria</taxon>
        <taxon>Pseudomonadati</taxon>
        <taxon>Bacteroidota</taxon>
        <taxon>Cytophagia</taxon>
        <taxon>Cytophagales</taxon>
        <taxon>Hymenobacteraceae</taxon>
        <taxon>Hymenobacter</taxon>
    </lineage>
</organism>
<dbReference type="InterPro" id="IPR012349">
    <property type="entry name" value="Split_barrel_FMN-bd"/>
</dbReference>
<protein>
    <submittedName>
        <fullName evidence="6">Flavin oxidoreductase</fullName>
    </submittedName>
</protein>
<dbReference type="SUPFAM" id="SSF50475">
    <property type="entry name" value="FMN-binding split barrel"/>
    <property type="match status" value="1"/>
</dbReference>
<evidence type="ECO:0000256" key="4">
    <source>
        <dbReference type="ARBA" id="ARBA00038054"/>
    </source>
</evidence>
<dbReference type="Pfam" id="PF01613">
    <property type="entry name" value="Flavin_Reduct"/>
    <property type="match status" value="1"/>
</dbReference>
<proteinExistence type="inferred from homology"/>
<evidence type="ECO:0000313" key="7">
    <source>
        <dbReference type="Proteomes" id="UP000284250"/>
    </source>
</evidence>
<dbReference type="AlphaFoldDB" id="A0A418R8H3"/>
<keyword evidence="3" id="KW-0288">FMN</keyword>